<evidence type="ECO:0000313" key="13">
    <source>
        <dbReference type="EMBL" id="NXU79859.1"/>
    </source>
</evidence>
<feature type="compositionally biased region" description="Low complexity" evidence="11">
    <location>
        <begin position="167"/>
        <end position="180"/>
    </location>
</feature>
<keyword evidence="3" id="KW-0732">Signal</keyword>
<comment type="subcellular location">
    <subcellularLocation>
        <location evidence="1">Secreted</location>
    </subcellularLocation>
    <subcellularLocation>
        <location evidence="8">Synapse</location>
    </subcellularLocation>
</comment>
<dbReference type="GO" id="GO:0045202">
    <property type="term" value="C:synapse"/>
    <property type="evidence" value="ECO:0007669"/>
    <property type="project" value="UniProtKB-SubCell"/>
</dbReference>
<dbReference type="PROSITE" id="PS51132">
    <property type="entry name" value="OLF"/>
    <property type="match status" value="1"/>
</dbReference>
<evidence type="ECO:0000256" key="8">
    <source>
        <dbReference type="ARBA" id="ARBA00034103"/>
    </source>
</evidence>
<feature type="non-terminal residue" evidence="13">
    <location>
        <position position="441"/>
    </location>
</feature>
<dbReference type="GO" id="GO:0005615">
    <property type="term" value="C:extracellular space"/>
    <property type="evidence" value="ECO:0007669"/>
    <property type="project" value="TreeGrafter"/>
</dbReference>
<evidence type="ECO:0000256" key="11">
    <source>
        <dbReference type="SAM" id="MobiDB-lite"/>
    </source>
</evidence>
<dbReference type="InterPro" id="IPR050605">
    <property type="entry name" value="Olfactomedin-like_domain"/>
</dbReference>
<proteinExistence type="predicted"/>
<protein>
    <submittedName>
        <fullName evidence="13">NOE1 protein</fullName>
    </submittedName>
</protein>
<evidence type="ECO:0000256" key="9">
    <source>
        <dbReference type="PROSITE-ProRule" id="PRU00446"/>
    </source>
</evidence>
<keyword evidence="6 9" id="KW-1015">Disulfide bond</keyword>
<dbReference type="InterPro" id="IPR011044">
    <property type="entry name" value="Quino_amine_DH_bsu"/>
</dbReference>
<organism evidence="13 14">
    <name type="scientific">Oreotrochilus melanogaster</name>
    <dbReference type="NCBI Taxonomy" id="689266"/>
    <lineage>
        <taxon>Eukaryota</taxon>
        <taxon>Metazoa</taxon>
        <taxon>Chordata</taxon>
        <taxon>Craniata</taxon>
        <taxon>Vertebrata</taxon>
        <taxon>Euteleostomi</taxon>
        <taxon>Archelosauria</taxon>
        <taxon>Archosauria</taxon>
        <taxon>Dinosauria</taxon>
        <taxon>Saurischia</taxon>
        <taxon>Theropoda</taxon>
        <taxon>Coelurosauria</taxon>
        <taxon>Aves</taxon>
        <taxon>Neognathae</taxon>
        <taxon>Neoaves</taxon>
        <taxon>Strisores</taxon>
        <taxon>Apodiformes</taxon>
        <taxon>Trochilidae</taxon>
        <taxon>Oreotrochilus</taxon>
    </lineage>
</organism>
<evidence type="ECO:0000256" key="4">
    <source>
        <dbReference type="ARBA" id="ARBA00023018"/>
    </source>
</evidence>
<feature type="coiled-coil region" evidence="10">
    <location>
        <begin position="44"/>
        <end position="92"/>
    </location>
</feature>
<dbReference type="Proteomes" id="UP000579904">
    <property type="component" value="Unassembled WGS sequence"/>
</dbReference>
<dbReference type="InterPro" id="IPR003112">
    <property type="entry name" value="Olfac-like_dom"/>
</dbReference>
<dbReference type="EMBL" id="VZUB01038408">
    <property type="protein sequence ID" value="NXU79859.1"/>
    <property type="molecule type" value="Genomic_DNA"/>
</dbReference>
<dbReference type="PANTHER" id="PTHR23192">
    <property type="entry name" value="OLFACTOMEDIN-RELATED"/>
    <property type="match status" value="1"/>
</dbReference>
<dbReference type="OrthoDB" id="8626508at2759"/>
<dbReference type="AlphaFoldDB" id="A0A7L3NLM6"/>
<evidence type="ECO:0000256" key="7">
    <source>
        <dbReference type="ARBA" id="ARBA00023180"/>
    </source>
</evidence>
<feature type="disulfide bond" evidence="9">
    <location>
        <begin position="183"/>
        <end position="365"/>
    </location>
</feature>
<feature type="region of interest" description="Disordered" evidence="11">
    <location>
        <begin position="154"/>
        <end position="180"/>
    </location>
</feature>
<dbReference type="Pfam" id="PF12308">
    <property type="entry name" value="Noelin-1"/>
    <property type="match status" value="1"/>
</dbReference>
<name>A0A7L3NLM6_9AVES</name>
<dbReference type="PANTHER" id="PTHR23192:SF34">
    <property type="entry name" value="NOELIN"/>
    <property type="match status" value="1"/>
</dbReference>
<keyword evidence="2" id="KW-0964">Secreted</keyword>
<dbReference type="SUPFAM" id="SSF50969">
    <property type="entry name" value="YVTN repeat-like/Quinoprotein amine dehydrogenase"/>
    <property type="match status" value="1"/>
</dbReference>
<evidence type="ECO:0000256" key="2">
    <source>
        <dbReference type="ARBA" id="ARBA00022525"/>
    </source>
</evidence>
<keyword evidence="14" id="KW-1185">Reference proteome</keyword>
<sequence length="441" mass="50245">VLPTNPEESWQVYSSAQDSEGRCICTVVAPQQTMCSRDARTKQLRQLLEKVQNMSQSIEVLDRRTQRDLQYVEKMENQMRGLESKFKQVEESHKQHLARQFKVCLLSKLLQSRGQGFSGVCWVLWSQSPSAHLDPWCGDAEARQDFLGQLPRDIPPPTFHPLGSSPGAGEAQAGQRGQEEAACGKLTGISDPITIKTSGSRFGSWMTDPLAPEGENKVWYMDSYHNNRFVREYKSMADFMNTDNFTSHRLPHPWSGTGQVVYNGSIYFNKYQSHIIIRFDLKTETILKTRSLDYAGYNNMYHYAWGGHSDIDLMVDENGLWAVYATNQNAGNIVISKLDPNTLQSLQTWNTSYPKRSAGEAFIICGTLYVTNGYSGGTKVHYAYQTNASTYEYIDIPFQNKYSHISMLDYNPKDRALYAWNNGHQILYNVTLFHVIRSDEL</sequence>
<evidence type="ECO:0000313" key="14">
    <source>
        <dbReference type="Proteomes" id="UP000579904"/>
    </source>
</evidence>
<evidence type="ECO:0000256" key="5">
    <source>
        <dbReference type="ARBA" id="ARBA00023054"/>
    </source>
</evidence>
<accession>A0A7L3NLM6</accession>
<feature type="domain" description="Olfactomedin-like" evidence="12">
    <location>
        <begin position="182"/>
        <end position="434"/>
    </location>
</feature>
<dbReference type="GO" id="GO:0007165">
    <property type="term" value="P:signal transduction"/>
    <property type="evidence" value="ECO:0007669"/>
    <property type="project" value="TreeGrafter"/>
</dbReference>
<keyword evidence="7" id="KW-0325">Glycoprotein</keyword>
<dbReference type="InterPro" id="IPR022082">
    <property type="entry name" value="Noelin_dom"/>
</dbReference>
<evidence type="ECO:0000256" key="1">
    <source>
        <dbReference type="ARBA" id="ARBA00004613"/>
    </source>
</evidence>
<gene>
    <name evidence="13" type="primary">Olfm1</name>
    <name evidence="13" type="ORF">OREMEL_R00599</name>
</gene>
<reference evidence="13 14" key="1">
    <citation type="submission" date="2019-09" db="EMBL/GenBank/DDBJ databases">
        <title>Bird 10,000 Genomes (B10K) Project - Family phase.</title>
        <authorList>
            <person name="Zhang G."/>
        </authorList>
    </citation>
    <scope>NUCLEOTIDE SEQUENCE [LARGE SCALE GENOMIC DNA]</scope>
    <source>
        <strain evidence="13">OUT-0002</strain>
    </source>
</reference>
<dbReference type="SMART" id="SM00284">
    <property type="entry name" value="OLF"/>
    <property type="match status" value="1"/>
</dbReference>
<evidence type="ECO:0000256" key="10">
    <source>
        <dbReference type="SAM" id="Coils"/>
    </source>
</evidence>
<feature type="non-terminal residue" evidence="13">
    <location>
        <position position="1"/>
    </location>
</feature>
<keyword evidence="5 10" id="KW-0175">Coiled coil</keyword>
<evidence type="ECO:0000259" key="12">
    <source>
        <dbReference type="PROSITE" id="PS51132"/>
    </source>
</evidence>
<comment type="caution">
    <text evidence="13">The sequence shown here is derived from an EMBL/GenBank/DDBJ whole genome shotgun (WGS) entry which is preliminary data.</text>
</comment>
<evidence type="ECO:0000256" key="6">
    <source>
        <dbReference type="ARBA" id="ARBA00023157"/>
    </source>
</evidence>
<evidence type="ECO:0000256" key="3">
    <source>
        <dbReference type="ARBA" id="ARBA00022729"/>
    </source>
</evidence>
<dbReference type="Pfam" id="PF02191">
    <property type="entry name" value="OLF"/>
    <property type="match status" value="1"/>
</dbReference>
<keyword evidence="4" id="KW-0770">Synapse</keyword>